<feature type="chain" id="PRO_5026832317" evidence="1">
    <location>
        <begin position="20"/>
        <end position="379"/>
    </location>
</feature>
<sequence length="379" mass="40449">MKQFYIAILCLLATLSSQGQIITQWNFNAGTTVPSTGSGAVTAIGGTTGAIASGTGSSDPATTADQAYNLDNFPVQGTGSKTAGLDVQVSTVGKQNIKLSFDLRFSTAAANLATVQYSTDGGTTWVDFSTVSAAGGNNWVNSNTVDFSSVTALNNNANARFRIVSTFNSGNTYVPAGGGNYSTVGTYRFDMVTVQGANSAMPVTYYAFNAQYTSSKTVAVTWSTSTEQNNAYFAVERSADLGTFQTIGRIDGKGTSFTQQHYSLTDETPMAGWNYYRLKQVDTDGKTSYSKALAVFNEYSSGVNELILSLNLATHDLSVRLNGNAVLINCIIYTMQGRVVFQSNDVTNPINVSGLPAGIYILEVQTSDNRALRQRFLKL</sequence>
<keyword evidence="3" id="KW-1185">Reference proteome</keyword>
<dbReference type="Proteomes" id="UP000477386">
    <property type="component" value="Unassembled WGS sequence"/>
</dbReference>
<feature type="signal peptide" evidence="1">
    <location>
        <begin position="1"/>
        <end position="19"/>
    </location>
</feature>
<evidence type="ECO:0000256" key="1">
    <source>
        <dbReference type="SAM" id="SignalP"/>
    </source>
</evidence>
<dbReference type="InterPro" id="IPR026444">
    <property type="entry name" value="Secre_tail"/>
</dbReference>
<dbReference type="AlphaFoldDB" id="A0A6M0ILG0"/>
<evidence type="ECO:0000313" key="2">
    <source>
        <dbReference type="EMBL" id="NEU69118.1"/>
    </source>
</evidence>
<reference evidence="2 3" key="1">
    <citation type="submission" date="2020-02" db="EMBL/GenBank/DDBJ databases">
        <title>Draft genome sequence of two Spirosoma agri KCTC 52727 and Spirosoma terrae KCTC 52035.</title>
        <authorList>
            <person name="Rojas J."/>
            <person name="Ambika Manirajan B."/>
            <person name="Ratering S."/>
            <person name="Suarez C."/>
            <person name="Schnell S."/>
        </authorList>
    </citation>
    <scope>NUCLEOTIDE SEQUENCE [LARGE SCALE GENOMIC DNA]</scope>
    <source>
        <strain evidence="2 3">KCTC 52727</strain>
    </source>
</reference>
<dbReference type="NCBIfam" id="TIGR04183">
    <property type="entry name" value="Por_Secre_tail"/>
    <property type="match status" value="1"/>
</dbReference>
<dbReference type="Gene3D" id="2.60.40.10">
    <property type="entry name" value="Immunoglobulins"/>
    <property type="match status" value="1"/>
</dbReference>
<dbReference type="EMBL" id="JAAGNZ010000002">
    <property type="protein sequence ID" value="NEU69118.1"/>
    <property type="molecule type" value="Genomic_DNA"/>
</dbReference>
<proteinExistence type="predicted"/>
<dbReference type="Gene3D" id="2.60.120.260">
    <property type="entry name" value="Galactose-binding domain-like"/>
    <property type="match status" value="1"/>
</dbReference>
<gene>
    <name evidence="2" type="ORF">GK091_19690</name>
</gene>
<dbReference type="InterPro" id="IPR013783">
    <property type="entry name" value="Ig-like_fold"/>
</dbReference>
<evidence type="ECO:0000313" key="3">
    <source>
        <dbReference type="Proteomes" id="UP000477386"/>
    </source>
</evidence>
<dbReference type="RefSeq" id="WP_164041596.1">
    <property type="nucleotide sequence ID" value="NZ_JAAGNZ010000002.1"/>
</dbReference>
<comment type="caution">
    <text evidence="2">The sequence shown here is derived from an EMBL/GenBank/DDBJ whole genome shotgun (WGS) entry which is preliminary data.</text>
</comment>
<organism evidence="2 3">
    <name type="scientific">Spirosoma agri</name>
    <dbReference type="NCBI Taxonomy" id="1987381"/>
    <lineage>
        <taxon>Bacteria</taxon>
        <taxon>Pseudomonadati</taxon>
        <taxon>Bacteroidota</taxon>
        <taxon>Cytophagia</taxon>
        <taxon>Cytophagales</taxon>
        <taxon>Cytophagaceae</taxon>
        <taxon>Spirosoma</taxon>
    </lineage>
</organism>
<name>A0A6M0ILG0_9BACT</name>
<accession>A0A6M0ILG0</accession>
<keyword evidence="1" id="KW-0732">Signal</keyword>
<protein>
    <submittedName>
        <fullName evidence="2">T9SS type A sorting domain-containing protein</fullName>
    </submittedName>
</protein>